<dbReference type="Gene3D" id="3.30.230.10">
    <property type="match status" value="1"/>
</dbReference>
<proteinExistence type="predicted"/>
<dbReference type="InterPro" id="IPR013507">
    <property type="entry name" value="DNA_mismatch_S5_2-like"/>
</dbReference>
<sequence>EVMAEIYGMKVARDLIRIEGDTSDYHITGYVAKPEHSRSNRHYISLFINGRYIKNFLLNKAVQEGYHTLMMIGRYPIVYLNIEMDPVLVDVNVHPTKLEVRLS</sequence>
<dbReference type="PANTHER" id="PTHR10073:SF12">
    <property type="entry name" value="DNA MISMATCH REPAIR PROTEIN MLH1"/>
    <property type="match status" value="1"/>
</dbReference>
<dbReference type="AlphaFoldDB" id="A0A317Z2K9"/>
<dbReference type="GO" id="GO:0032300">
    <property type="term" value="C:mismatch repair complex"/>
    <property type="evidence" value="ECO:0007669"/>
    <property type="project" value="InterPro"/>
</dbReference>
<evidence type="ECO:0000313" key="2">
    <source>
        <dbReference type="EMBL" id="PWZ93659.1"/>
    </source>
</evidence>
<comment type="caution">
    <text evidence="2">The sequence shown here is derived from an EMBL/GenBank/DDBJ whole genome shotgun (WGS) entry which is preliminary data.</text>
</comment>
<dbReference type="InterPro" id="IPR038973">
    <property type="entry name" value="MutL/Mlh/Pms-like"/>
</dbReference>
<organism evidence="2 3">
    <name type="scientific">Staphylococcus pseudintermedius</name>
    <dbReference type="NCBI Taxonomy" id="283734"/>
    <lineage>
        <taxon>Bacteria</taxon>
        <taxon>Bacillati</taxon>
        <taxon>Bacillota</taxon>
        <taxon>Bacilli</taxon>
        <taxon>Bacillales</taxon>
        <taxon>Staphylococcaceae</taxon>
        <taxon>Staphylococcus</taxon>
        <taxon>Staphylococcus intermedius group</taxon>
    </lineage>
</organism>
<dbReference type="GO" id="GO:0016887">
    <property type="term" value="F:ATP hydrolysis activity"/>
    <property type="evidence" value="ECO:0007669"/>
    <property type="project" value="InterPro"/>
</dbReference>
<dbReference type="GO" id="GO:0006298">
    <property type="term" value="P:mismatch repair"/>
    <property type="evidence" value="ECO:0007669"/>
    <property type="project" value="InterPro"/>
</dbReference>
<dbReference type="InterPro" id="IPR020568">
    <property type="entry name" value="Ribosomal_Su5_D2-typ_SF"/>
</dbReference>
<name>A0A317Z2K9_STAPS</name>
<feature type="domain" description="DNA mismatch repair protein S5" evidence="1">
    <location>
        <begin position="3"/>
        <end position="103"/>
    </location>
</feature>
<dbReference type="GO" id="GO:0005524">
    <property type="term" value="F:ATP binding"/>
    <property type="evidence" value="ECO:0007669"/>
    <property type="project" value="InterPro"/>
</dbReference>
<reference evidence="2 3" key="1">
    <citation type="journal article" date="2018" name="Vet. Microbiol.">
        <title>Clonal diversity and geographic distribution of methicillin-resistant Staphylococcus pseudintermedius from Australian animals: Discovery of novel sequence types.</title>
        <authorList>
            <person name="Worthing K.A."/>
            <person name="Abraham S."/>
            <person name="Coombs G.W."/>
            <person name="Pang S."/>
            <person name="Saputra S."/>
            <person name="Jordan D."/>
            <person name="Trott D.J."/>
            <person name="Norris J.M."/>
        </authorList>
    </citation>
    <scope>NUCLEOTIDE SEQUENCE [LARGE SCALE GENOMIC DNA]</scope>
    <source>
        <strain evidence="2 3">ST71 3</strain>
    </source>
</reference>
<dbReference type="PANTHER" id="PTHR10073">
    <property type="entry name" value="DNA MISMATCH REPAIR PROTEIN MLH, PMS, MUTL"/>
    <property type="match status" value="1"/>
</dbReference>
<protein>
    <submittedName>
        <fullName evidence="2">DNA mismatch repair protein MutL</fullName>
    </submittedName>
</protein>
<feature type="non-terminal residue" evidence="2">
    <location>
        <position position="103"/>
    </location>
</feature>
<dbReference type="GO" id="GO:0030983">
    <property type="term" value="F:mismatched DNA binding"/>
    <property type="evidence" value="ECO:0007669"/>
    <property type="project" value="InterPro"/>
</dbReference>
<dbReference type="EMBL" id="QEIV01002391">
    <property type="protein sequence ID" value="PWZ93659.1"/>
    <property type="molecule type" value="Genomic_DNA"/>
</dbReference>
<dbReference type="CDD" id="cd00782">
    <property type="entry name" value="MutL_Trans"/>
    <property type="match status" value="1"/>
</dbReference>
<dbReference type="SMART" id="SM01340">
    <property type="entry name" value="DNA_mis_repair"/>
    <property type="match status" value="1"/>
</dbReference>
<dbReference type="GO" id="GO:0140664">
    <property type="term" value="F:ATP-dependent DNA damage sensor activity"/>
    <property type="evidence" value="ECO:0007669"/>
    <property type="project" value="InterPro"/>
</dbReference>
<dbReference type="SUPFAM" id="SSF54211">
    <property type="entry name" value="Ribosomal protein S5 domain 2-like"/>
    <property type="match status" value="1"/>
</dbReference>
<gene>
    <name evidence="2" type="ORF">DD924_19230</name>
</gene>
<feature type="non-terminal residue" evidence="2">
    <location>
        <position position="1"/>
    </location>
</feature>
<dbReference type="Pfam" id="PF01119">
    <property type="entry name" value="DNA_mis_repair"/>
    <property type="match status" value="1"/>
</dbReference>
<accession>A0A317Z2K9</accession>
<dbReference type="STRING" id="937773.SPSINT_1029"/>
<evidence type="ECO:0000259" key="1">
    <source>
        <dbReference type="SMART" id="SM01340"/>
    </source>
</evidence>
<dbReference type="InterPro" id="IPR014721">
    <property type="entry name" value="Ribsml_uS5_D2-typ_fold_subgr"/>
</dbReference>
<dbReference type="Proteomes" id="UP000246351">
    <property type="component" value="Unassembled WGS sequence"/>
</dbReference>
<evidence type="ECO:0000313" key="3">
    <source>
        <dbReference type="Proteomes" id="UP000246351"/>
    </source>
</evidence>